<keyword evidence="8" id="KW-0282">Flagellum</keyword>
<keyword evidence="8" id="KW-0966">Cell projection</keyword>
<evidence type="ECO:0000313" key="8">
    <source>
        <dbReference type="EMBL" id="MBC3830360.1"/>
    </source>
</evidence>
<comment type="function">
    <text evidence="7">Required for formation of the rod structure of the flagellar apparatus. Together with FliI and FliH, may constitute the export apparatus of flagellin.</text>
</comment>
<gene>
    <name evidence="7 8" type="primary">flhA</name>
    <name evidence="8" type="ORF">H8K33_02465</name>
</gene>
<name>A0ABR6XLP1_9BURK</name>
<keyword evidence="7" id="KW-1005">Bacterial flagellum biogenesis</keyword>
<evidence type="ECO:0000256" key="3">
    <source>
        <dbReference type="ARBA" id="ARBA00022475"/>
    </source>
</evidence>
<evidence type="ECO:0000256" key="4">
    <source>
        <dbReference type="ARBA" id="ARBA00022692"/>
    </source>
</evidence>
<evidence type="ECO:0000256" key="2">
    <source>
        <dbReference type="ARBA" id="ARBA00008835"/>
    </source>
</evidence>
<proteinExistence type="inferred from homology"/>
<feature type="transmembrane region" description="Helical" evidence="7">
    <location>
        <begin position="42"/>
        <end position="62"/>
    </location>
</feature>
<comment type="subcellular location">
    <subcellularLocation>
        <location evidence="1 7">Cell membrane</location>
        <topology evidence="1 7">Multi-pass membrane protein</topology>
    </subcellularLocation>
</comment>
<dbReference type="Gene3D" id="1.10.8.540">
    <property type="entry name" value="FHIPEP family, domain 3"/>
    <property type="match status" value="1"/>
</dbReference>
<dbReference type="PIRSF" id="PIRSF005419">
    <property type="entry name" value="FlhA"/>
    <property type="match status" value="1"/>
</dbReference>
<keyword evidence="8" id="KW-0969">Cilium</keyword>
<keyword evidence="7" id="KW-0813">Transport</keyword>
<keyword evidence="7" id="KW-1006">Bacterial flagellum protein export</keyword>
<comment type="caution">
    <text evidence="8">The sequence shown here is derived from an EMBL/GenBank/DDBJ whole genome shotgun (WGS) entry which is preliminary data.</text>
</comment>
<dbReference type="InterPro" id="IPR001712">
    <property type="entry name" value="T3SS_FHIPEP"/>
</dbReference>
<dbReference type="RefSeq" id="WP_186889379.1">
    <property type="nucleotide sequence ID" value="NZ_JACOFU010000001.1"/>
</dbReference>
<dbReference type="PRINTS" id="PR00949">
    <property type="entry name" value="TYPE3IMAPROT"/>
</dbReference>
<feature type="transmembrane region" description="Helical" evidence="7">
    <location>
        <begin position="68"/>
        <end position="88"/>
    </location>
</feature>
<comment type="similarity">
    <text evidence="2 7">Belongs to the FHIPEP (flagella/HR/invasion proteins export pore) family.</text>
</comment>
<keyword evidence="4 7" id="KW-0812">Transmembrane</keyword>
<evidence type="ECO:0000256" key="1">
    <source>
        <dbReference type="ARBA" id="ARBA00004651"/>
    </source>
</evidence>
<dbReference type="InterPro" id="IPR006301">
    <property type="entry name" value="FlhA"/>
</dbReference>
<dbReference type="InterPro" id="IPR042196">
    <property type="entry name" value="FHIPEP_4"/>
</dbReference>
<keyword evidence="3 7" id="KW-1003">Cell membrane</keyword>
<accession>A0ABR6XLP1</accession>
<dbReference type="PROSITE" id="PS00994">
    <property type="entry name" value="FHIPEP"/>
    <property type="match status" value="1"/>
</dbReference>
<keyword evidence="9" id="KW-1185">Reference proteome</keyword>
<dbReference type="PANTHER" id="PTHR30161:SF1">
    <property type="entry name" value="FLAGELLAR BIOSYNTHESIS PROTEIN FLHA-RELATED"/>
    <property type="match status" value="1"/>
</dbReference>
<sequence>MNSLKLPAWLSGIGTRALAGPVLIVMMLAMMILPLPAFALDIFFSFNIALAIIILLTSLYTVKPLDFMVFPTVLLVSTMLRLSLNVASTRVVLTEGHNGPDAAGKVIEAFGHFLIGGNYAVGIVVFIILTIINFSVVTKGAGRIAEVGARFALDAMPGKQMAIDADLNAGLIAEDEARRRRTEVAQEAEFYGAMDGASKYVKGDAVAGILVTIINLVGGLIVGMVQHDMNFSEASKVYALLAIGDGLVAQIPSLIISTAAGIVVSRVASDQDIGNQFINQLFSKPEVMYITAAIIGGMGIIPGMPHVAFILLAGSLAGAGYLLKKRAEAVPLADQPAPMPTAPEMEEATWQDILPVDTLGLEVGYRLIPLVDKNQGGELLRRIKGIRKKFAQDIGFLSPPVHIRDNLELKPSSYRIALKGVEVGSGDANMGQFLAIDPGMVSGSLPGMPTTDPAFGLPAVWIDASMREQAQAMGYTVVDAGTVIATHLNHLITSNAAELLGRHEVQQLLDHLAKESPKMIEDLTPRLLPLSVIQKVLQNLLIEGVHIRDMRSIVETLSEFGAHTQDPNELTAQVRVVLGRAIVQQIFPTGNELAVMTLDNRLERLLMQTLQGHGAEGASMEPGLADTLALQTEAAAQHQQQLGLTPVLLVPAPLRALLARFLRRTLPQVKVLSHAELPETKTIRVTSQVGGQ</sequence>
<evidence type="ECO:0000256" key="5">
    <source>
        <dbReference type="ARBA" id="ARBA00022989"/>
    </source>
</evidence>
<feature type="transmembrane region" description="Helical" evidence="7">
    <location>
        <begin position="109"/>
        <end position="132"/>
    </location>
</feature>
<keyword evidence="7" id="KW-0653">Protein transport</keyword>
<dbReference type="Gene3D" id="3.40.50.12790">
    <property type="entry name" value="FHIPEP family, domain 4"/>
    <property type="match status" value="1"/>
</dbReference>
<keyword evidence="5 7" id="KW-1133">Transmembrane helix</keyword>
<evidence type="ECO:0000256" key="7">
    <source>
        <dbReference type="RuleBase" id="RU364093"/>
    </source>
</evidence>
<feature type="transmembrane region" description="Helical" evidence="7">
    <location>
        <begin position="287"/>
        <end position="316"/>
    </location>
</feature>
<feature type="transmembrane region" description="Helical" evidence="7">
    <location>
        <begin position="205"/>
        <end position="225"/>
    </location>
</feature>
<dbReference type="Gene3D" id="3.40.30.60">
    <property type="entry name" value="FHIPEP family, domain 1"/>
    <property type="match status" value="1"/>
</dbReference>
<protein>
    <recommendedName>
        <fullName evidence="7">Flagellar biosynthesis protein FlhA</fullName>
    </recommendedName>
</protein>
<dbReference type="InterPro" id="IPR042194">
    <property type="entry name" value="FHIPEP_1"/>
</dbReference>
<dbReference type="Pfam" id="PF00771">
    <property type="entry name" value="FHIPEP"/>
    <property type="match status" value="1"/>
</dbReference>
<organism evidence="8 9">
    <name type="scientific">Undibacterium amnicola</name>
    <dbReference type="NCBI Taxonomy" id="1834038"/>
    <lineage>
        <taxon>Bacteria</taxon>
        <taxon>Pseudomonadati</taxon>
        <taxon>Pseudomonadota</taxon>
        <taxon>Betaproteobacteria</taxon>
        <taxon>Burkholderiales</taxon>
        <taxon>Oxalobacteraceae</taxon>
        <taxon>Undibacterium</taxon>
    </lineage>
</organism>
<reference evidence="8 9" key="1">
    <citation type="submission" date="2020-08" db="EMBL/GenBank/DDBJ databases">
        <title>Novel species isolated from subtropical streams in China.</title>
        <authorList>
            <person name="Lu H."/>
        </authorList>
    </citation>
    <scope>NUCLEOTIDE SEQUENCE [LARGE SCALE GENOMIC DNA]</scope>
    <source>
        <strain evidence="8 9">KCTC 52442</strain>
    </source>
</reference>
<dbReference type="PANTHER" id="PTHR30161">
    <property type="entry name" value="FLAGELLAR EXPORT PROTEIN, MEMBRANE FLHA SUBUNIT-RELATED"/>
    <property type="match status" value="1"/>
</dbReference>
<dbReference type="Proteomes" id="UP000643610">
    <property type="component" value="Unassembled WGS sequence"/>
</dbReference>
<dbReference type="InterPro" id="IPR042193">
    <property type="entry name" value="FHIPEP_3"/>
</dbReference>
<evidence type="ECO:0000313" key="9">
    <source>
        <dbReference type="Proteomes" id="UP000643610"/>
    </source>
</evidence>
<feature type="transmembrane region" description="Helical" evidence="7">
    <location>
        <begin position="237"/>
        <end position="267"/>
    </location>
</feature>
<dbReference type="NCBIfam" id="TIGR01398">
    <property type="entry name" value="FlhA"/>
    <property type="match status" value="1"/>
</dbReference>
<dbReference type="EMBL" id="JACOFU010000001">
    <property type="protein sequence ID" value="MBC3830360.1"/>
    <property type="molecule type" value="Genomic_DNA"/>
</dbReference>
<feature type="transmembrane region" description="Helical" evidence="7">
    <location>
        <begin position="6"/>
        <end position="30"/>
    </location>
</feature>
<evidence type="ECO:0000256" key="6">
    <source>
        <dbReference type="ARBA" id="ARBA00023136"/>
    </source>
</evidence>
<dbReference type="InterPro" id="IPR025505">
    <property type="entry name" value="FHIPEP_CS"/>
</dbReference>
<keyword evidence="6 7" id="KW-0472">Membrane</keyword>